<keyword evidence="1" id="KW-1133">Transmembrane helix</keyword>
<evidence type="ECO:0000313" key="2">
    <source>
        <dbReference type="EMBL" id="RJT14232.1"/>
    </source>
</evidence>
<keyword evidence="3" id="KW-1185">Reference proteome</keyword>
<feature type="transmembrane region" description="Helical" evidence="1">
    <location>
        <begin position="46"/>
        <end position="67"/>
    </location>
</feature>
<evidence type="ECO:0000256" key="1">
    <source>
        <dbReference type="SAM" id="Phobius"/>
    </source>
</evidence>
<organism evidence="2 3">
    <name type="scientific">Rahnella inusitata</name>
    <dbReference type="NCBI Taxonomy" id="58169"/>
    <lineage>
        <taxon>Bacteria</taxon>
        <taxon>Pseudomonadati</taxon>
        <taxon>Pseudomonadota</taxon>
        <taxon>Gammaproteobacteria</taxon>
        <taxon>Enterobacterales</taxon>
        <taxon>Yersiniaceae</taxon>
        <taxon>Rahnella</taxon>
    </lineage>
</organism>
<evidence type="ECO:0000313" key="3">
    <source>
        <dbReference type="Proteomes" id="UP000284119"/>
    </source>
</evidence>
<gene>
    <name evidence="2" type="ORF">D5396_09665</name>
</gene>
<dbReference type="EMBL" id="RAHG01000003">
    <property type="protein sequence ID" value="RJT14232.1"/>
    <property type="molecule type" value="Genomic_DNA"/>
</dbReference>
<keyword evidence="1" id="KW-0472">Membrane</keyword>
<protein>
    <submittedName>
        <fullName evidence="2">Uncharacterized protein</fullName>
    </submittedName>
</protein>
<sequence length="70" mass="7912">MSITQGYLLFLRIDGSKIITQVITLTSTTEPMMKPLMSFFHQHSKAMPAVWSVTIILVEASIALYILRNL</sequence>
<comment type="caution">
    <text evidence="2">The sequence shown here is derived from an EMBL/GenBank/DDBJ whole genome shotgun (WGS) entry which is preliminary data.</text>
</comment>
<keyword evidence="1" id="KW-0812">Transmembrane</keyword>
<proteinExistence type="predicted"/>
<dbReference type="Proteomes" id="UP000284119">
    <property type="component" value="Unassembled WGS sequence"/>
</dbReference>
<name>A0ABX9P3M5_9GAMM</name>
<reference evidence="2 3" key="1">
    <citation type="submission" date="2018-09" db="EMBL/GenBank/DDBJ databases">
        <authorList>
            <person name="Le Fleche-Mateos A."/>
        </authorList>
    </citation>
    <scope>NUCLEOTIDE SEQUENCE [LARGE SCALE GENOMIC DNA]</scope>
    <source>
        <strain evidence="2 3">DSM 30078</strain>
    </source>
</reference>
<accession>A0ABX9P3M5</accession>